<proteinExistence type="predicted"/>
<protein>
    <submittedName>
        <fullName evidence="1">Uncharacterized protein</fullName>
    </submittedName>
</protein>
<organism evidence="1">
    <name type="scientific">Rhipicephalus zambeziensis</name>
    <dbReference type="NCBI Taxonomy" id="60191"/>
    <lineage>
        <taxon>Eukaryota</taxon>
        <taxon>Metazoa</taxon>
        <taxon>Ecdysozoa</taxon>
        <taxon>Arthropoda</taxon>
        <taxon>Chelicerata</taxon>
        <taxon>Arachnida</taxon>
        <taxon>Acari</taxon>
        <taxon>Parasitiformes</taxon>
        <taxon>Ixodida</taxon>
        <taxon>Ixodoidea</taxon>
        <taxon>Ixodidae</taxon>
        <taxon>Rhipicephalinae</taxon>
        <taxon>Rhipicephalus</taxon>
        <taxon>Rhipicephalus</taxon>
    </lineage>
</organism>
<accession>A0A224YJU2</accession>
<reference evidence="1" key="1">
    <citation type="journal article" date="2017" name="Parasit. Vectors">
        <title>Sialotranscriptomics of Rhipicephalus zambeziensis reveals intricate expression profiles of secretory proteins and suggests tight temporal transcriptional regulation during blood-feeding.</title>
        <authorList>
            <person name="de Castro M.H."/>
            <person name="de Klerk D."/>
            <person name="Pienaar R."/>
            <person name="Rees D.J.G."/>
            <person name="Mans B.J."/>
        </authorList>
    </citation>
    <scope>NUCLEOTIDE SEQUENCE</scope>
    <source>
        <tissue evidence="1">Salivary glands</tissue>
    </source>
</reference>
<name>A0A224YJU2_9ACAR</name>
<evidence type="ECO:0000313" key="1">
    <source>
        <dbReference type="EMBL" id="MAA14060.1"/>
    </source>
</evidence>
<dbReference type="EMBL" id="GFPF01002914">
    <property type="protein sequence ID" value="MAA14060.1"/>
    <property type="molecule type" value="Transcribed_RNA"/>
</dbReference>
<sequence length="82" mass="9530">MIKMRCIVICVCHRPSIRNFRKFHRANVAKIRKIHLEFLMSRAQISAPKFKNETSTLIFSANNELVIVKHMALELSECCLSI</sequence>
<dbReference type="AlphaFoldDB" id="A0A224YJU2"/>